<keyword evidence="3" id="KW-1185">Reference proteome</keyword>
<evidence type="ECO:0000313" key="2">
    <source>
        <dbReference type="EMBL" id="MPC79514.1"/>
    </source>
</evidence>
<accession>A0A5B7IFW0</accession>
<organism evidence="2 3">
    <name type="scientific">Portunus trituberculatus</name>
    <name type="common">Swimming crab</name>
    <name type="synonym">Neptunus trituberculatus</name>
    <dbReference type="NCBI Taxonomy" id="210409"/>
    <lineage>
        <taxon>Eukaryota</taxon>
        <taxon>Metazoa</taxon>
        <taxon>Ecdysozoa</taxon>
        <taxon>Arthropoda</taxon>
        <taxon>Crustacea</taxon>
        <taxon>Multicrustacea</taxon>
        <taxon>Malacostraca</taxon>
        <taxon>Eumalacostraca</taxon>
        <taxon>Eucarida</taxon>
        <taxon>Decapoda</taxon>
        <taxon>Pleocyemata</taxon>
        <taxon>Brachyura</taxon>
        <taxon>Eubrachyura</taxon>
        <taxon>Portunoidea</taxon>
        <taxon>Portunidae</taxon>
        <taxon>Portuninae</taxon>
        <taxon>Portunus</taxon>
    </lineage>
</organism>
<dbReference type="AlphaFoldDB" id="A0A5B7IFW0"/>
<name>A0A5B7IFW0_PORTR</name>
<dbReference type="Proteomes" id="UP000324222">
    <property type="component" value="Unassembled WGS sequence"/>
</dbReference>
<evidence type="ECO:0000313" key="3">
    <source>
        <dbReference type="Proteomes" id="UP000324222"/>
    </source>
</evidence>
<sequence length="57" mass="6394">MHHNHMIQETARVTGQLSPLPTQLIVNSAYLYQLGPLCVPTWSIVCIIIINDGKHDL</sequence>
<proteinExistence type="predicted"/>
<evidence type="ECO:0000256" key="1">
    <source>
        <dbReference type="SAM" id="Phobius"/>
    </source>
</evidence>
<keyword evidence="1" id="KW-1133">Transmembrane helix</keyword>
<comment type="caution">
    <text evidence="2">The sequence shown here is derived from an EMBL/GenBank/DDBJ whole genome shotgun (WGS) entry which is preliminary data.</text>
</comment>
<keyword evidence="1" id="KW-0812">Transmembrane</keyword>
<keyword evidence="1" id="KW-0472">Membrane</keyword>
<dbReference type="EMBL" id="VSRR010051333">
    <property type="protein sequence ID" value="MPC79514.1"/>
    <property type="molecule type" value="Genomic_DNA"/>
</dbReference>
<gene>
    <name evidence="2" type="ORF">E2C01_074044</name>
</gene>
<protein>
    <submittedName>
        <fullName evidence="2">Uncharacterized protein</fullName>
    </submittedName>
</protein>
<feature type="transmembrane region" description="Helical" evidence="1">
    <location>
        <begin position="30"/>
        <end position="50"/>
    </location>
</feature>
<reference evidence="2 3" key="1">
    <citation type="submission" date="2019-05" db="EMBL/GenBank/DDBJ databases">
        <title>Another draft genome of Portunus trituberculatus and its Hox gene families provides insights of decapod evolution.</title>
        <authorList>
            <person name="Jeong J.-H."/>
            <person name="Song I."/>
            <person name="Kim S."/>
            <person name="Choi T."/>
            <person name="Kim D."/>
            <person name="Ryu S."/>
            <person name="Kim W."/>
        </authorList>
    </citation>
    <scope>NUCLEOTIDE SEQUENCE [LARGE SCALE GENOMIC DNA]</scope>
    <source>
        <tissue evidence="2">Muscle</tissue>
    </source>
</reference>